<evidence type="ECO:0000313" key="1">
    <source>
        <dbReference type="EMBL" id="GFM95148.1"/>
    </source>
</evidence>
<comment type="caution">
    <text evidence="1">The sequence shown here is derived from an EMBL/GenBank/DDBJ whole genome shotgun (WGS) entry which is preliminary data.</text>
</comment>
<feature type="non-terminal residue" evidence="1">
    <location>
        <position position="425"/>
    </location>
</feature>
<proteinExistence type="predicted"/>
<dbReference type="AlphaFoldDB" id="A0A6L2ZKU9"/>
<protein>
    <submittedName>
        <fullName evidence="1">RNA-dependent RNA polymerase</fullName>
    </submittedName>
</protein>
<organism evidence="1">
    <name type="scientific">viral metagenome</name>
    <dbReference type="NCBI Taxonomy" id="1070528"/>
    <lineage>
        <taxon>unclassified sequences</taxon>
        <taxon>metagenomes</taxon>
        <taxon>organismal metagenomes</taxon>
    </lineage>
</organism>
<keyword evidence="1" id="KW-0548">Nucleotidyltransferase</keyword>
<reference evidence="1" key="1">
    <citation type="submission" date="2020-05" db="EMBL/GenBank/DDBJ databases">
        <title>Diverged and active partitiviruses in Lichen.</title>
        <authorList>
            <person name="Urayama S."/>
            <person name="Doi N."/>
            <person name="Kondo F."/>
            <person name="Chiba Y."/>
            <person name="Takaki Y."/>
            <person name="Hirai M."/>
            <person name="Minegishi Y."/>
            <person name="Hagiwara D."/>
            <person name="Nunoura T."/>
        </authorList>
    </citation>
    <scope>NUCLEOTIDE SEQUENCE</scope>
</reference>
<accession>A0A6L2ZKU9</accession>
<keyword evidence="1" id="KW-0808">Transferase</keyword>
<dbReference type="EMBL" id="BLWB01000022">
    <property type="protein sequence ID" value="GFM95148.1"/>
    <property type="molecule type" value="Genomic_RNA"/>
</dbReference>
<gene>
    <name evidence="1" type="ORF">MMARV_C022P2</name>
</gene>
<sequence>MLSSRYALAVMTRLTRGLRDSAIYLAALKPHLIHYPMTDIPTSSYPSFLERVIECYESDKQSEPELTFDEWVGAYHKYLRSRFPKAHLEGRRPGVLGQTPDGYTVCAPPVYQVNGQLMGSIVSFNILCVCNLGGYLAAKIAHYRCLQSDQLLDDDQLKFRLRNYILVRLSADEFRMVRQWRRHVLINGDDLLAAQQRFFCRIFFIVSAMLGLELSVGKTYEHLRYANINSTCFDVVRGPDGTRTAYEIPYLNTGLYFGNNKVMSTRETDNSEVELEELAPHVAVIDRVVEGALPGKSAEVLRNYVHHHRADLLKECRGRNLFVARSLGGFGCRVPCGFTFHVTPSQKSEIFRILSSGTYYNAQLPSYPRRLSTDGVEILRPWYDPRLPSAGIKKLRKSKSSGVELNTFRIDVTVDVISIDYFKYL</sequence>
<keyword evidence="1" id="KW-0696">RNA-directed RNA polymerase</keyword>
<dbReference type="GO" id="GO:0003968">
    <property type="term" value="F:RNA-directed RNA polymerase activity"/>
    <property type="evidence" value="ECO:0007669"/>
    <property type="project" value="UniProtKB-KW"/>
</dbReference>
<name>A0A6L2ZKU9_9ZZZZ</name>